<accession>C5L460</accession>
<keyword evidence="2" id="KW-1185">Reference proteome</keyword>
<evidence type="ECO:0000313" key="1">
    <source>
        <dbReference type="EMBL" id="EER08483.1"/>
    </source>
</evidence>
<dbReference type="EMBL" id="GG678964">
    <property type="protein sequence ID" value="EER08483.1"/>
    <property type="molecule type" value="Genomic_DNA"/>
</dbReference>
<dbReference type="InParanoid" id="C5L460"/>
<protein>
    <submittedName>
        <fullName evidence="1">Uncharacterized protein</fullName>
    </submittedName>
</protein>
<dbReference type="AlphaFoldDB" id="C5L460"/>
<name>C5L460_PERM5</name>
<dbReference type="RefSeq" id="XP_002776667.1">
    <property type="nucleotide sequence ID" value="XM_002776621.1"/>
</dbReference>
<dbReference type="GeneID" id="9041847"/>
<proteinExistence type="predicted"/>
<sequence>LLHKLLREQPRLKTDVAEEVIHQLIEKGGSRVLYKMTVAPWVISIVAVRSYAL</sequence>
<dbReference type="Proteomes" id="UP000007800">
    <property type="component" value="Unassembled WGS sequence"/>
</dbReference>
<feature type="non-terminal residue" evidence="1">
    <location>
        <position position="1"/>
    </location>
</feature>
<evidence type="ECO:0000313" key="2">
    <source>
        <dbReference type="Proteomes" id="UP000007800"/>
    </source>
</evidence>
<organism evidence="2">
    <name type="scientific">Perkinsus marinus (strain ATCC 50983 / TXsc)</name>
    <dbReference type="NCBI Taxonomy" id="423536"/>
    <lineage>
        <taxon>Eukaryota</taxon>
        <taxon>Sar</taxon>
        <taxon>Alveolata</taxon>
        <taxon>Perkinsozoa</taxon>
        <taxon>Perkinsea</taxon>
        <taxon>Perkinsida</taxon>
        <taxon>Perkinsidae</taxon>
        <taxon>Perkinsus</taxon>
    </lineage>
</organism>
<reference evidence="1 2" key="1">
    <citation type="submission" date="2008-07" db="EMBL/GenBank/DDBJ databases">
        <authorList>
            <person name="El-Sayed N."/>
            <person name="Caler E."/>
            <person name="Inman J."/>
            <person name="Amedeo P."/>
            <person name="Hass B."/>
            <person name="Wortman J."/>
        </authorList>
    </citation>
    <scope>NUCLEOTIDE SEQUENCE [LARGE SCALE GENOMIC DNA]</scope>
    <source>
        <strain evidence="2">ATCC 50983 / TXsc</strain>
    </source>
</reference>
<gene>
    <name evidence="1" type="ORF">Pmar_PMAR025228</name>
</gene>